<keyword evidence="4" id="KW-1185">Reference proteome</keyword>
<evidence type="ECO:0008006" key="5">
    <source>
        <dbReference type="Google" id="ProtNLM"/>
    </source>
</evidence>
<name>A0A3Q3RCR3_MONAL</name>
<dbReference type="PANTHER" id="PTHR35347">
    <property type="entry name" value="COILED-COIL DOMAIN-CONTAINING PROTEIN 175"/>
    <property type="match status" value="1"/>
</dbReference>
<reference evidence="3" key="1">
    <citation type="submission" date="2025-08" db="UniProtKB">
        <authorList>
            <consortium name="Ensembl"/>
        </authorList>
    </citation>
    <scope>IDENTIFICATION</scope>
</reference>
<evidence type="ECO:0000313" key="4">
    <source>
        <dbReference type="Proteomes" id="UP000261600"/>
    </source>
</evidence>
<sequence length="457" mass="53251">MLKKELCELEESFILTIQHLKAKIATVEGKIEEGRVSGLLCQEHLAQMYEIFKCRHDEENEVRAENFHVLQQLKRSKLQLEERIASIVKHSKEIKEMDKKIRELLEADKINKQVFERNQKELCSSMAAQKKNLSHLEEEKSQLEKLLEEAKRKQEEYVAKMTSDISIAKRRYEELRQEEAQIQILQPESADADLLLSQVSQFEVEYTQIVSKHLQEIAQSTTETESITRRNEEKQREVEEKEEILKETEAILAKEQSRHQGLETFASRLRQRKMELELLIQKVKGKTSALLQPKEEMKAELEVLRAEYIGVLDKQALELRAVEMSIYDSTMKLEQVNMENSRLRLCIRQMAEDVGRARQNKDRYWQEIHKFTEDIKALLESLQETWGEDLSLTQDYQSSDGVVLLSMSALLNHLKSRRQQLGNVSTLLHQQMLDFTHAAVKPRLASSADISTQCLFG</sequence>
<keyword evidence="1" id="KW-0175">Coiled coil</keyword>
<dbReference type="STRING" id="43700.ENSMALP00000031867"/>
<feature type="coiled-coil region" evidence="1">
    <location>
        <begin position="70"/>
        <end position="185"/>
    </location>
</feature>
<feature type="region of interest" description="Disordered" evidence="2">
    <location>
        <begin position="220"/>
        <end position="241"/>
    </location>
</feature>
<evidence type="ECO:0000256" key="2">
    <source>
        <dbReference type="SAM" id="MobiDB-lite"/>
    </source>
</evidence>
<dbReference type="Proteomes" id="UP000261600">
    <property type="component" value="Unplaced"/>
</dbReference>
<organism evidence="3 4">
    <name type="scientific">Monopterus albus</name>
    <name type="common">Swamp eel</name>
    <dbReference type="NCBI Taxonomy" id="43700"/>
    <lineage>
        <taxon>Eukaryota</taxon>
        <taxon>Metazoa</taxon>
        <taxon>Chordata</taxon>
        <taxon>Craniata</taxon>
        <taxon>Vertebrata</taxon>
        <taxon>Euteleostomi</taxon>
        <taxon>Actinopterygii</taxon>
        <taxon>Neopterygii</taxon>
        <taxon>Teleostei</taxon>
        <taxon>Neoteleostei</taxon>
        <taxon>Acanthomorphata</taxon>
        <taxon>Anabantaria</taxon>
        <taxon>Synbranchiformes</taxon>
        <taxon>Synbranchidae</taxon>
        <taxon>Monopterus</taxon>
    </lineage>
</organism>
<dbReference type="InterPro" id="IPR038834">
    <property type="entry name" value="CCDC175"/>
</dbReference>
<protein>
    <recommendedName>
        <fullName evidence="5">Coiled-coil domain containing 175</fullName>
    </recommendedName>
</protein>
<proteinExistence type="predicted"/>
<evidence type="ECO:0000313" key="3">
    <source>
        <dbReference type="Ensembl" id="ENSMALP00000031867.1"/>
    </source>
</evidence>
<evidence type="ECO:0000256" key="1">
    <source>
        <dbReference type="SAM" id="Coils"/>
    </source>
</evidence>
<dbReference type="Ensembl" id="ENSMALT00000032419.1">
    <property type="protein sequence ID" value="ENSMALP00000031867.1"/>
    <property type="gene ID" value="ENSMALG00000021980.1"/>
</dbReference>
<feature type="compositionally biased region" description="Basic and acidic residues" evidence="2">
    <location>
        <begin position="226"/>
        <end position="241"/>
    </location>
</feature>
<dbReference type="PANTHER" id="PTHR35347:SF1">
    <property type="entry name" value="COILED-COIL DOMAIN-CONTAINING PROTEIN 175"/>
    <property type="match status" value="1"/>
</dbReference>
<dbReference type="AlphaFoldDB" id="A0A3Q3RCR3"/>
<reference evidence="3" key="2">
    <citation type="submission" date="2025-09" db="UniProtKB">
        <authorList>
            <consortium name="Ensembl"/>
        </authorList>
    </citation>
    <scope>IDENTIFICATION</scope>
</reference>
<accession>A0A3Q3RCR3</accession>